<dbReference type="AlphaFoldDB" id="A0A931SCG6"/>
<dbReference type="InterPro" id="IPR022646">
    <property type="entry name" value="SecD/SecF_CS"/>
</dbReference>
<dbReference type="GO" id="GO:0043952">
    <property type="term" value="P:protein transport by the Sec complex"/>
    <property type="evidence" value="ECO:0007669"/>
    <property type="project" value="UniProtKB-UniRule"/>
</dbReference>
<feature type="transmembrane region" description="Helical" evidence="9">
    <location>
        <begin position="418"/>
        <end position="438"/>
    </location>
</feature>
<dbReference type="GO" id="GO:0065002">
    <property type="term" value="P:intracellular protein transmembrane transport"/>
    <property type="evidence" value="ECO:0007669"/>
    <property type="project" value="UniProtKB-UniRule"/>
</dbReference>
<evidence type="ECO:0000256" key="9">
    <source>
        <dbReference type="HAMAP-Rule" id="MF_01463"/>
    </source>
</evidence>
<feature type="domain" description="Protein export membrane protein SecD/SecF C-terminal" evidence="10">
    <location>
        <begin position="272"/>
        <end position="439"/>
    </location>
</feature>
<accession>A0A931SCG6</accession>
<evidence type="ECO:0000256" key="3">
    <source>
        <dbReference type="ARBA" id="ARBA00022475"/>
    </source>
</evidence>
<dbReference type="GO" id="GO:0005886">
    <property type="term" value="C:plasma membrane"/>
    <property type="evidence" value="ECO:0007669"/>
    <property type="project" value="UniProtKB-SubCell"/>
</dbReference>
<dbReference type="Proteomes" id="UP000724148">
    <property type="component" value="Unassembled WGS sequence"/>
</dbReference>
<keyword evidence="5 9" id="KW-0653">Protein transport</keyword>
<dbReference type="GO" id="GO:0015450">
    <property type="term" value="F:protein-transporting ATPase activity"/>
    <property type="evidence" value="ECO:0007669"/>
    <property type="project" value="InterPro"/>
</dbReference>
<feature type="transmembrane region" description="Helical" evidence="9">
    <location>
        <begin position="341"/>
        <end position="362"/>
    </location>
</feature>
<comment type="caution">
    <text evidence="13">The sequence shown here is derived from an EMBL/GenBank/DDBJ whole genome shotgun (WGS) entry which is preliminary data.</text>
</comment>
<dbReference type="PANTHER" id="PTHR30081:SF1">
    <property type="entry name" value="PROTEIN TRANSLOCASE SUBUNIT SECD"/>
    <property type="match status" value="1"/>
</dbReference>
<gene>
    <name evidence="9 13" type="primary">secD</name>
    <name evidence="13" type="ORF">HYT40_01490</name>
</gene>
<dbReference type="InterPro" id="IPR001036">
    <property type="entry name" value="Acrflvin-R"/>
</dbReference>
<evidence type="ECO:0000256" key="6">
    <source>
        <dbReference type="ARBA" id="ARBA00022989"/>
    </source>
</evidence>
<dbReference type="Gene3D" id="3.30.70.3220">
    <property type="match status" value="1"/>
</dbReference>
<protein>
    <recommendedName>
        <fullName evidence="9">Protein translocase subunit SecD</fullName>
    </recommendedName>
</protein>
<feature type="domain" description="SecDF P1 head subdomain" evidence="12">
    <location>
        <begin position="174"/>
        <end position="269"/>
    </location>
</feature>
<evidence type="ECO:0000259" key="11">
    <source>
        <dbReference type="Pfam" id="PF21760"/>
    </source>
</evidence>
<evidence type="ECO:0000256" key="4">
    <source>
        <dbReference type="ARBA" id="ARBA00022692"/>
    </source>
</evidence>
<sequence length="457" mass="49946">MAASSRQKTYSITKRRIAAVFLLLGGLFLGIYDGAAFWNRYAPPSLQLRGALAEPYHLGLDLQGGTHLVYQADFSAVDVENSGEAMQGLRDIIERRVNAFGVAEPVVQVNRVGDNWRLIVELAGIKDTEAAIRYIGATPLLEFREPQEASSTEQILAAQAKGELLGEDPYFLPARLTGRYLKRAAIEFDSNTNVPLIGVEFNDEGAKLFEEMTKNNVGRPIGIYIDGIRLSDPIVQETISGGKAVITGQFTLDYVKDMVRNLNSGALPVPITLVSQQTVEASLGKASLEASLRAALIGLLVVALFMILWYRLPGVLAVFALLVYTAMILAIFKLIGLTFTVAAIAGFVLSIGMAVDANILIFERMKEELRRGQSLPDAVTEGFSRAWTSIRDSNISSLITAGILYWLGTSMIRGFALTLAIGILVSMFTALTVSRTFLIATLRNWHSRILYLSGFSR</sequence>
<feature type="transmembrane region" description="Helical" evidence="9">
    <location>
        <begin position="316"/>
        <end position="335"/>
    </location>
</feature>
<evidence type="ECO:0000259" key="12">
    <source>
        <dbReference type="Pfam" id="PF22599"/>
    </source>
</evidence>
<dbReference type="PRINTS" id="PR00702">
    <property type="entry name" value="ACRIFLAVINRP"/>
</dbReference>
<dbReference type="NCBIfam" id="TIGR00916">
    <property type="entry name" value="2A0604s01"/>
    <property type="match status" value="1"/>
</dbReference>
<dbReference type="FunFam" id="1.20.1640.10:FF:000004">
    <property type="entry name" value="Protein translocase subunit SecD"/>
    <property type="match status" value="1"/>
</dbReference>
<dbReference type="Pfam" id="PF22599">
    <property type="entry name" value="SecDF_P1_head"/>
    <property type="match status" value="1"/>
</dbReference>
<keyword evidence="6 9" id="KW-1133">Transmembrane helix</keyword>
<keyword evidence="2 9" id="KW-0813">Transport</keyword>
<dbReference type="EMBL" id="JACOZA010000038">
    <property type="protein sequence ID" value="MBI2096811.1"/>
    <property type="molecule type" value="Genomic_DNA"/>
</dbReference>
<evidence type="ECO:0000256" key="8">
    <source>
        <dbReference type="ARBA" id="ARBA00023136"/>
    </source>
</evidence>
<feature type="domain" description="Protein translocase subunit SecDF P1" evidence="11">
    <location>
        <begin position="87"/>
        <end position="147"/>
    </location>
</feature>
<proteinExistence type="inferred from homology"/>
<comment type="function">
    <text evidence="9">Part of the Sec protein translocase complex. Interacts with the SecYEG preprotein conducting channel. SecDF uses the proton motive force (PMF) to complete protein translocation after the ATP-dependent function of SecA.</text>
</comment>
<dbReference type="Gene3D" id="1.20.1640.10">
    <property type="entry name" value="Multidrug efflux transporter AcrB transmembrane domain"/>
    <property type="match status" value="1"/>
</dbReference>
<feature type="transmembrane region" description="Helical" evidence="9">
    <location>
        <begin position="395"/>
        <end position="412"/>
    </location>
</feature>
<feature type="transmembrane region" description="Helical" evidence="9">
    <location>
        <begin position="290"/>
        <end position="309"/>
    </location>
</feature>
<comment type="subunit">
    <text evidence="9">Forms a complex with SecF. Part of the essential Sec protein translocation apparatus which comprises SecA, SecYEG and auxiliary proteins SecDF. Other proteins may also be involved.</text>
</comment>
<keyword evidence="4 9" id="KW-0812">Transmembrane</keyword>
<name>A0A931SCG6_9BACT</name>
<evidence type="ECO:0000256" key="7">
    <source>
        <dbReference type="ARBA" id="ARBA00023010"/>
    </source>
</evidence>
<dbReference type="InterPro" id="IPR048634">
    <property type="entry name" value="SecD_SecF_C"/>
</dbReference>
<reference evidence="13" key="1">
    <citation type="submission" date="2020-07" db="EMBL/GenBank/DDBJ databases">
        <title>Huge and variable diversity of episymbiotic CPR bacteria and DPANN archaea in groundwater ecosystems.</title>
        <authorList>
            <person name="He C.Y."/>
            <person name="Keren R."/>
            <person name="Whittaker M."/>
            <person name="Farag I.F."/>
            <person name="Doudna J."/>
            <person name="Cate J.H.D."/>
            <person name="Banfield J.F."/>
        </authorList>
    </citation>
    <scope>NUCLEOTIDE SEQUENCE</scope>
    <source>
        <strain evidence="13">NC_groundwater_193_Ag_S-0.1um_51_7</strain>
    </source>
</reference>
<dbReference type="NCBIfam" id="TIGR01129">
    <property type="entry name" value="secD"/>
    <property type="match status" value="1"/>
</dbReference>
<keyword evidence="8 9" id="KW-0472">Membrane</keyword>
<dbReference type="InterPro" id="IPR048631">
    <property type="entry name" value="SecD_1st"/>
</dbReference>
<evidence type="ECO:0000313" key="13">
    <source>
        <dbReference type="EMBL" id="MBI2096811.1"/>
    </source>
</evidence>
<evidence type="ECO:0000313" key="14">
    <source>
        <dbReference type="Proteomes" id="UP000724148"/>
    </source>
</evidence>
<organism evidence="13 14">
    <name type="scientific">Candidatus Sungiibacteriota bacterium</name>
    <dbReference type="NCBI Taxonomy" id="2750080"/>
    <lineage>
        <taxon>Bacteria</taxon>
        <taxon>Candidatus Sungiibacteriota</taxon>
    </lineage>
</organism>
<comment type="similarity">
    <text evidence="9">Belongs to the SecD/SecF family. SecD subfamily.</text>
</comment>
<evidence type="ECO:0000256" key="1">
    <source>
        <dbReference type="ARBA" id="ARBA00004651"/>
    </source>
</evidence>
<dbReference type="SUPFAM" id="SSF82866">
    <property type="entry name" value="Multidrug efflux transporter AcrB transmembrane domain"/>
    <property type="match status" value="1"/>
</dbReference>
<dbReference type="Pfam" id="PF02355">
    <property type="entry name" value="SecD_SecF_C"/>
    <property type="match status" value="1"/>
</dbReference>
<keyword evidence="3 9" id="KW-1003">Cell membrane</keyword>
<comment type="caution">
    <text evidence="9">Lacks conserved residue(s) required for the propagation of feature annotation.</text>
</comment>
<dbReference type="Pfam" id="PF21760">
    <property type="entry name" value="SecD_1st"/>
    <property type="match status" value="1"/>
</dbReference>
<dbReference type="InterPro" id="IPR022813">
    <property type="entry name" value="SecD/SecF_arch_bac"/>
</dbReference>
<dbReference type="InterPro" id="IPR054384">
    <property type="entry name" value="SecDF_P1_head"/>
</dbReference>
<dbReference type="Pfam" id="PF07549">
    <property type="entry name" value="Sec_GG"/>
    <property type="match status" value="1"/>
</dbReference>
<dbReference type="InterPro" id="IPR055344">
    <property type="entry name" value="SecD_SecF_C_bact"/>
</dbReference>
<comment type="subcellular location">
    <subcellularLocation>
        <location evidence="1 9">Cell membrane</location>
        <topology evidence="1 9">Multi-pass membrane protein</topology>
    </subcellularLocation>
</comment>
<dbReference type="GO" id="GO:0006605">
    <property type="term" value="P:protein targeting"/>
    <property type="evidence" value="ECO:0007669"/>
    <property type="project" value="UniProtKB-UniRule"/>
</dbReference>
<dbReference type="InterPro" id="IPR005791">
    <property type="entry name" value="SecD"/>
</dbReference>
<dbReference type="PANTHER" id="PTHR30081">
    <property type="entry name" value="PROTEIN-EXPORT MEMBRANE PROTEIN SEC"/>
    <property type="match status" value="1"/>
</dbReference>
<evidence type="ECO:0000256" key="2">
    <source>
        <dbReference type="ARBA" id="ARBA00022448"/>
    </source>
</evidence>
<dbReference type="HAMAP" id="MF_01463_B">
    <property type="entry name" value="SecD_B"/>
    <property type="match status" value="1"/>
</dbReference>
<keyword evidence="7 9" id="KW-0811">Translocation</keyword>
<evidence type="ECO:0000259" key="10">
    <source>
        <dbReference type="Pfam" id="PF02355"/>
    </source>
</evidence>
<evidence type="ECO:0000256" key="5">
    <source>
        <dbReference type="ARBA" id="ARBA00022927"/>
    </source>
</evidence>